<reference evidence="2" key="2">
    <citation type="journal article" date="2023" name="IMA Fungus">
        <title>Comparative genomic study of the Penicillium genus elucidates a diverse pangenome and 15 lateral gene transfer events.</title>
        <authorList>
            <person name="Petersen C."/>
            <person name="Sorensen T."/>
            <person name="Nielsen M.R."/>
            <person name="Sondergaard T.E."/>
            <person name="Sorensen J.L."/>
            <person name="Fitzpatrick D.A."/>
            <person name="Frisvad J.C."/>
            <person name="Nielsen K.L."/>
        </authorList>
    </citation>
    <scope>NUCLEOTIDE SEQUENCE</scope>
    <source>
        <strain evidence="2">IBT 34128</strain>
    </source>
</reference>
<gene>
    <name evidence="2" type="ORF">NUU61_005752</name>
</gene>
<evidence type="ECO:0000313" key="3">
    <source>
        <dbReference type="Proteomes" id="UP001141434"/>
    </source>
</evidence>
<name>A0A9W9FA30_9EURO</name>
<dbReference type="AlphaFoldDB" id="A0A9W9FA30"/>
<dbReference type="Gene3D" id="3.40.50.300">
    <property type="entry name" value="P-loop containing nucleotide triphosphate hydrolases"/>
    <property type="match status" value="2"/>
</dbReference>
<proteinExistence type="predicted"/>
<dbReference type="SMART" id="SM00382">
    <property type="entry name" value="AAA"/>
    <property type="match status" value="1"/>
</dbReference>
<reference evidence="2" key="1">
    <citation type="submission" date="2022-11" db="EMBL/GenBank/DDBJ databases">
        <authorList>
            <person name="Petersen C."/>
        </authorList>
    </citation>
    <scope>NUCLEOTIDE SEQUENCE</scope>
    <source>
        <strain evidence="2">IBT 34128</strain>
    </source>
</reference>
<feature type="domain" description="AAA+ ATPase" evidence="1">
    <location>
        <begin position="22"/>
        <end position="179"/>
    </location>
</feature>
<protein>
    <recommendedName>
        <fullName evidence="1">AAA+ ATPase domain-containing protein</fullName>
    </recommendedName>
</protein>
<comment type="caution">
    <text evidence="2">The sequence shown here is derived from an EMBL/GenBank/DDBJ whole genome shotgun (WGS) entry which is preliminary data.</text>
</comment>
<organism evidence="2 3">
    <name type="scientific">Penicillium alfredii</name>
    <dbReference type="NCBI Taxonomy" id="1506179"/>
    <lineage>
        <taxon>Eukaryota</taxon>
        <taxon>Fungi</taxon>
        <taxon>Dikarya</taxon>
        <taxon>Ascomycota</taxon>
        <taxon>Pezizomycotina</taxon>
        <taxon>Eurotiomycetes</taxon>
        <taxon>Eurotiomycetidae</taxon>
        <taxon>Eurotiales</taxon>
        <taxon>Aspergillaceae</taxon>
        <taxon>Penicillium</taxon>
    </lineage>
</organism>
<dbReference type="GeneID" id="81395502"/>
<dbReference type="SUPFAM" id="SSF52540">
    <property type="entry name" value="P-loop containing nucleoside triphosphate hydrolases"/>
    <property type="match status" value="1"/>
</dbReference>
<dbReference type="InterPro" id="IPR027417">
    <property type="entry name" value="P-loop_NTPase"/>
</dbReference>
<sequence length="236" mass="26865">MDAEYYRLAEKIRELAQVHQKPRFLVSIAGPPGSGKTTTAQMVANLLNQSSSSQTALISLDGFHLPRAALDQFPDPILAHARRGSPWTFDLPRFAEFARRLHNWAHKTPLYTSRGWSDDEVLKAPTFDHVVKDPIEDGFTITPDTLIIILEGSYLLLDEPGWKEITDLFDYRIFIEVDLQEARTRVAKRHVHTGIEPTLEEGYRRMDGNDYSNALLIHEKLLSPDMTLKSIPWGTK</sequence>
<dbReference type="RefSeq" id="XP_056511947.1">
    <property type="nucleotide sequence ID" value="XM_056656334.1"/>
</dbReference>
<dbReference type="Proteomes" id="UP001141434">
    <property type="component" value="Unassembled WGS sequence"/>
</dbReference>
<dbReference type="InterPro" id="IPR003593">
    <property type="entry name" value="AAA+_ATPase"/>
</dbReference>
<dbReference type="PANTHER" id="PTHR10285">
    <property type="entry name" value="URIDINE KINASE"/>
    <property type="match status" value="1"/>
</dbReference>
<accession>A0A9W9FA30</accession>
<keyword evidence="3" id="KW-1185">Reference proteome</keyword>
<evidence type="ECO:0000313" key="2">
    <source>
        <dbReference type="EMBL" id="KAJ5096396.1"/>
    </source>
</evidence>
<dbReference type="EMBL" id="JAPMSZ010000007">
    <property type="protein sequence ID" value="KAJ5096396.1"/>
    <property type="molecule type" value="Genomic_DNA"/>
</dbReference>
<evidence type="ECO:0000259" key="1">
    <source>
        <dbReference type="SMART" id="SM00382"/>
    </source>
</evidence>
<dbReference type="OrthoDB" id="6362633at2759"/>